<reference evidence="1" key="1">
    <citation type="submission" date="2017-02" db="EMBL/GenBank/DDBJ databases">
        <title>Draft Genome Sequence of the Salt Water Bacterium Oceanospirillum linum ATCC 11336.</title>
        <authorList>
            <person name="Trachtenberg A.M."/>
            <person name="Carney J.G."/>
            <person name="Linnane J.D."/>
            <person name="Rheaume B.A."/>
            <person name="Pitts N.L."/>
            <person name="Mykles D.L."/>
            <person name="Maclea K.S."/>
        </authorList>
    </citation>
    <scope>NUCLEOTIDE SEQUENCE [LARGE SCALE GENOMIC DNA]</scope>
    <source>
        <strain evidence="1">ATCC 11336</strain>
    </source>
</reference>
<organism evidence="1 2">
    <name type="scientific">Oceanospirillum linum</name>
    <dbReference type="NCBI Taxonomy" id="966"/>
    <lineage>
        <taxon>Bacteria</taxon>
        <taxon>Pseudomonadati</taxon>
        <taxon>Pseudomonadota</taxon>
        <taxon>Gammaproteobacteria</taxon>
        <taxon>Oceanospirillales</taxon>
        <taxon>Oceanospirillaceae</taxon>
        <taxon>Oceanospirillum</taxon>
    </lineage>
</organism>
<protein>
    <submittedName>
        <fullName evidence="1">Uncharacterized protein</fullName>
    </submittedName>
</protein>
<dbReference type="Proteomes" id="UP000190064">
    <property type="component" value="Unassembled WGS sequence"/>
</dbReference>
<evidence type="ECO:0000313" key="1">
    <source>
        <dbReference type="EMBL" id="OOV85836.1"/>
    </source>
</evidence>
<dbReference type="RefSeq" id="WP_202931296.1">
    <property type="nucleotide sequence ID" value="NZ_MTSD02000041.1"/>
</dbReference>
<proteinExistence type="predicted"/>
<comment type="caution">
    <text evidence="1">The sequence shown here is derived from an EMBL/GenBank/DDBJ whole genome shotgun (WGS) entry which is preliminary data.</text>
</comment>
<keyword evidence="2" id="KW-1185">Reference proteome</keyword>
<name>A0A1T1H7T3_OCELI</name>
<gene>
    <name evidence="1" type="ORF">BTA35_0216550</name>
</gene>
<evidence type="ECO:0000313" key="2">
    <source>
        <dbReference type="Proteomes" id="UP000190064"/>
    </source>
</evidence>
<accession>A0A1T1H7T3</accession>
<dbReference type="AlphaFoldDB" id="A0A1T1H7T3"/>
<feature type="non-terminal residue" evidence="1">
    <location>
        <position position="1"/>
    </location>
</feature>
<dbReference type="EMBL" id="MTSD02000041">
    <property type="protein sequence ID" value="OOV85836.1"/>
    <property type="molecule type" value="Genomic_DNA"/>
</dbReference>
<sequence>SIVDGIVAGITGLGDAIHNKISSAFESAKSWVSEKWNALKGSGDFSFSGKMTNSKGQSIQLASPTMPMLMASGASSGTNLSITVNTQGNGAKAIAREVEKIIVRRIQS</sequence>